<keyword evidence="4 8" id="KW-0812">Transmembrane</keyword>
<evidence type="ECO:0000256" key="8">
    <source>
        <dbReference type="PROSITE-ProRule" id="PRU01360"/>
    </source>
</evidence>
<dbReference type="SUPFAM" id="SSF56935">
    <property type="entry name" value="Porins"/>
    <property type="match status" value="1"/>
</dbReference>
<dbReference type="Pfam" id="PF13715">
    <property type="entry name" value="CarbopepD_reg_2"/>
    <property type="match status" value="1"/>
</dbReference>
<dbReference type="InterPro" id="IPR023997">
    <property type="entry name" value="TonB-dep_OMP_SusC/RagA_CS"/>
</dbReference>
<dbReference type="EMBL" id="SACJ01000004">
    <property type="protein sequence ID" value="RVT76707.1"/>
    <property type="molecule type" value="Genomic_DNA"/>
</dbReference>
<dbReference type="Proteomes" id="UP000285211">
    <property type="component" value="Unassembled WGS sequence"/>
</dbReference>
<dbReference type="AlphaFoldDB" id="A0A3S2V4V4"/>
<keyword evidence="5 9" id="KW-0798">TonB box</keyword>
<dbReference type="Gene3D" id="2.170.130.10">
    <property type="entry name" value="TonB-dependent receptor, plug domain"/>
    <property type="match status" value="1"/>
</dbReference>
<dbReference type="InterPro" id="IPR039426">
    <property type="entry name" value="TonB-dep_rcpt-like"/>
</dbReference>
<dbReference type="InterPro" id="IPR037066">
    <property type="entry name" value="Plug_dom_sf"/>
</dbReference>
<evidence type="ECO:0000256" key="10">
    <source>
        <dbReference type="SAM" id="Phobius"/>
    </source>
</evidence>
<protein>
    <submittedName>
        <fullName evidence="13">TonB-dependent receptor</fullName>
    </submittedName>
</protein>
<proteinExistence type="inferred from homology"/>
<feature type="transmembrane region" description="Helical" evidence="10">
    <location>
        <begin position="7"/>
        <end position="23"/>
    </location>
</feature>
<dbReference type="InterPro" id="IPR008969">
    <property type="entry name" value="CarboxyPept-like_regulatory"/>
</dbReference>
<keyword evidence="6 8" id="KW-0472">Membrane</keyword>
<keyword evidence="14" id="KW-1185">Reference proteome</keyword>
<keyword evidence="7 8" id="KW-0998">Cell outer membrane</keyword>
<organism evidence="13 14">
    <name type="scientific">Flavobacterium sufflavum</name>
    <dbReference type="NCBI Taxonomy" id="1921138"/>
    <lineage>
        <taxon>Bacteria</taxon>
        <taxon>Pseudomonadati</taxon>
        <taxon>Bacteroidota</taxon>
        <taxon>Flavobacteriia</taxon>
        <taxon>Flavobacteriales</taxon>
        <taxon>Flavobacteriaceae</taxon>
        <taxon>Flavobacterium</taxon>
    </lineage>
</organism>
<gene>
    <name evidence="13" type="ORF">EOD40_09415</name>
</gene>
<dbReference type="NCBIfam" id="TIGR04057">
    <property type="entry name" value="SusC_RagA_signa"/>
    <property type="match status" value="1"/>
</dbReference>
<dbReference type="Gene3D" id="2.40.170.20">
    <property type="entry name" value="TonB-dependent receptor, beta-barrel domain"/>
    <property type="match status" value="1"/>
</dbReference>
<dbReference type="InterPro" id="IPR000531">
    <property type="entry name" value="Beta-barrel_TonB"/>
</dbReference>
<dbReference type="RefSeq" id="WP_128194904.1">
    <property type="nucleotide sequence ID" value="NZ_SACJ01000004.1"/>
</dbReference>
<dbReference type="FunFam" id="2.170.130.10:FF:000008">
    <property type="entry name" value="SusC/RagA family TonB-linked outer membrane protein"/>
    <property type="match status" value="1"/>
</dbReference>
<accession>A0A3S2V4V4</accession>
<comment type="similarity">
    <text evidence="8 9">Belongs to the TonB-dependent receptor family.</text>
</comment>
<evidence type="ECO:0000256" key="5">
    <source>
        <dbReference type="ARBA" id="ARBA00023077"/>
    </source>
</evidence>
<keyword evidence="3 8" id="KW-1134">Transmembrane beta strand</keyword>
<dbReference type="OrthoDB" id="9768177at2"/>
<evidence type="ECO:0000259" key="11">
    <source>
        <dbReference type="Pfam" id="PF00593"/>
    </source>
</evidence>
<evidence type="ECO:0000313" key="14">
    <source>
        <dbReference type="Proteomes" id="UP000285211"/>
    </source>
</evidence>
<sequence>MDTINRKYYFILLGILFYLPMFGQQTNIKGVVKDAKTGIPLPGVTVLIKSTTKGTSTDFDGKYNINVDSKGTLQFSYIGYKTTELSVNGKNTINISLNEESNQLEEIVVVGYGTAKRKDLTGSVVSVKGKDLAAYPVANVASAMQGKMPGVTVTALDGRPDSKVSIRVRGGGSITQSNDPLFIVDGFPVSNINDIPASQIASIDVLKDASSTAIYGARGANGVILVTTKAPTSGKVSVTYTGSTQIKSPAKYLGALDGYDFVKLNWDYATLFGNATAWASEYGLGTANSSLNPAGINAYKTAAYRDLEREVVRSTTAQNHNITISGGNDKTKYSVSFDKLDDNGLKIESYYKRTNVLAKIKSEIAKNLDFEGDIYYSNQEVFGSESQTSSIGSRLTNASRYTPVTPLGDPTTDLGLFETYVKPQYDPIPIIKDIYDKTDRQKYRANLALNWKINDALTLRTDYGATKNYSTRYQFTGAVAKNTVGVQGGDATISKTYDTGYRLVNTLNYKFLKLGDNHSLNVLIGQEINSKESENTKMSGTNYPISFDAERAFALMSQYGDQANIKIENTYDVPGHLASFFGRVNYAFKEKYIFTATLRADGSSNFAPANRWGYFPAAAFAWRASDESFLQNSKVINNLKFRLSYGQVGNDQISSGLWKENWTGSTGYAYNEVNNGIYIPSTSMLINPDLKWETTITRNFGVDYGLFDNRLYGTVDAYWNTTKDLLLPKNLPPYTGYLNQMDNIGQTRNIGLELSLGGDILRDGDFKLSANMNISFNRNKVESLSEGINYNYYTSGWASTQFAPIGGDYAFKVGDPVGLIRGYKYDGFYTTDDFDYNATTKTYTLKSGIADSSGVLGTFPGLPANSPYPGTIKLSKVDSTISTTKINETDDATIIGNTNAKFTGGFNINASYKAFDLLLGFNGSYGNDIYNANKLGNSYGNKLPFRNFNTSVQNAYTLFDVNSSGDLVRIYDPAALNALNANAKTYMPFHEIAVIHSGGIEDGSFLRLNNVTLGYTLPTEISKKVAIQNLRVYATVVNAWIWTKYSGYDPEVDAGNGRNNTYPTPGMDFGAYPKARTFTLGLSAKF</sequence>
<dbReference type="InterPro" id="IPR036942">
    <property type="entry name" value="Beta-barrel_TonB_sf"/>
</dbReference>
<evidence type="ECO:0000256" key="1">
    <source>
        <dbReference type="ARBA" id="ARBA00004571"/>
    </source>
</evidence>
<evidence type="ECO:0000259" key="12">
    <source>
        <dbReference type="Pfam" id="PF07715"/>
    </source>
</evidence>
<dbReference type="SUPFAM" id="SSF49464">
    <property type="entry name" value="Carboxypeptidase regulatory domain-like"/>
    <property type="match status" value="1"/>
</dbReference>
<feature type="domain" description="TonB-dependent receptor plug" evidence="12">
    <location>
        <begin position="117"/>
        <end position="223"/>
    </location>
</feature>
<evidence type="ECO:0000256" key="9">
    <source>
        <dbReference type="RuleBase" id="RU003357"/>
    </source>
</evidence>
<feature type="domain" description="TonB-dependent receptor-like beta-barrel" evidence="11">
    <location>
        <begin position="392"/>
        <end position="845"/>
    </location>
</feature>
<keyword evidence="2 8" id="KW-0813">Transport</keyword>
<dbReference type="Gene3D" id="2.60.40.1120">
    <property type="entry name" value="Carboxypeptidase-like, regulatory domain"/>
    <property type="match status" value="1"/>
</dbReference>
<keyword evidence="13" id="KW-0675">Receptor</keyword>
<evidence type="ECO:0000256" key="2">
    <source>
        <dbReference type="ARBA" id="ARBA00022448"/>
    </source>
</evidence>
<evidence type="ECO:0000313" key="13">
    <source>
        <dbReference type="EMBL" id="RVT76707.1"/>
    </source>
</evidence>
<dbReference type="Pfam" id="PF00593">
    <property type="entry name" value="TonB_dep_Rec_b-barrel"/>
    <property type="match status" value="1"/>
</dbReference>
<dbReference type="GO" id="GO:0009279">
    <property type="term" value="C:cell outer membrane"/>
    <property type="evidence" value="ECO:0007669"/>
    <property type="project" value="UniProtKB-SubCell"/>
</dbReference>
<dbReference type="FunFam" id="2.60.40.1120:FF:000003">
    <property type="entry name" value="Outer membrane protein Omp121"/>
    <property type="match status" value="1"/>
</dbReference>
<evidence type="ECO:0000256" key="7">
    <source>
        <dbReference type="ARBA" id="ARBA00023237"/>
    </source>
</evidence>
<comment type="caution">
    <text evidence="13">The sequence shown here is derived from an EMBL/GenBank/DDBJ whole genome shotgun (WGS) entry which is preliminary data.</text>
</comment>
<dbReference type="NCBIfam" id="TIGR04056">
    <property type="entry name" value="OMP_RagA_SusC"/>
    <property type="match status" value="1"/>
</dbReference>
<dbReference type="Pfam" id="PF07715">
    <property type="entry name" value="Plug"/>
    <property type="match status" value="1"/>
</dbReference>
<reference evidence="13 14" key="1">
    <citation type="submission" date="2019-01" db="EMBL/GenBank/DDBJ databases">
        <authorList>
            <person name="Chen W.-M."/>
        </authorList>
    </citation>
    <scope>NUCLEOTIDE SEQUENCE [LARGE SCALE GENOMIC DNA]</scope>
    <source>
        <strain evidence="13 14">BBQ-12</strain>
    </source>
</reference>
<dbReference type="InterPro" id="IPR012910">
    <property type="entry name" value="Plug_dom"/>
</dbReference>
<dbReference type="PROSITE" id="PS52016">
    <property type="entry name" value="TONB_DEPENDENT_REC_3"/>
    <property type="match status" value="1"/>
</dbReference>
<dbReference type="InterPro" id="IPR023996">
    <property type="entry name" value="TonB-dep_OMP_SusC/RagA"/>
</dbReference>
<evidence type="ECO:0000256" key="6">
    <source>
        <dbReference type="ARBA" id="ARBA00023136"/>
    </source>
</evidence>
<evidence type="ECO:0000256" key="4">
    <source>
        <dbReference type="ARBA" id="ARBA00022692"/>
    </source>
</evidence>
<evidence type="ECO:0000256" key="3">
    <source>
        <dbReference type="ARBA" id="ARBA00022452"/>
    </source>
</evidence>
<comment type="subcellular location">
    <subcellularLocation>
        <location evidence="1 8">Cell outer membrane</location>
        <topology evidence="1 8">Multi-pass membrane protein</topology>
    </subcellularLocation>
</comment>
<keyword evidence="10" id="KW-1133">Transmembrane helix</keyword>
<name>A0A3S2V4V4_9FLAO</name>